<dbReference type="GO" id="GO:0008610">
    <property type="term" value="P:lipid biosynthetic process"/>
    <property type="evidence" value="ECO:0007669"/>
    <property type="project" value="InterPro"/>
</dbReference>
<evidence type="ECO:0000259" key="6">
    <source>
        <dbReference type="Pfam" id="PF04116"/>
    </source>
</evidence>
<feature type="transmembrane region" description="Helical" evidence="5">
    <location>
        <begin position="41"/>
        <end position="66"/>
    </location>
</feature>
<protein>
    <submittedName>
        <fullName evidence="7">Kinase domain protein/aurora kinase</fullName>
    </submittedName>
</protein>
<dbReference type="OrthoDB" id="421628at2759"/>
<dbReference type="EMBL" id="GG662587">
    <property type="protein sequence ID" value="EWS72956.1"/>
    <property type="molecule type" value="Genomic_DNA"/>
</dbReference>
<dbReference type="GO" id="GO:0016020">
    <property type="term" value="C:membrane"/>
    <property type="evidence" value="ECO:0007669"/>
    <property type="project" value="UniProtKB-SubCell"/>
</dbReference>
<feature type="domain" description="Fatty acid hydroxylase" evidence="6">
    <location>
        <begin position="145"/>
        <end position="279"/>
    </location>
</feature>
<sequence length="300" mass="36198">MSEKIYRVLAWIQLFLFFYAVPDLIKYFWKDIQSLFPSVKYMFAVGLILINSITYYGGSLIFMCIYKGEFKFFEQYKIIKNKKWPWNEDYESWLKIRNKTILNSILNIFVVGLGLLIIDLQINEVETSFSQEEFPSKLKNLKDFFILLFFHDFCFYWSHRFFHQKFIYPYIHKIHHQYYQNVCIAGQYFHPLEFIITILLPTFILVKYLGSYLHFSTLCMWIFVMGVNAVEEHSGYDFPWSPFNISDFNVSAQFHDFHHSHNVGTYGAQFNFYDKLFKTDTEFKQFMESQQVKQIDKKTS</sequence>
<feature type="transmembrane region" description="Helical" evidence="5">
    <location>
        <begin position="144"/>
        <end position="162"/>
    </location>
</feature>
<dbReference type="STRING" id="312017.W7XFY5"/>
<evidence type="ECO:0000256" key="5">
    <source>
        <dbReference type="SAM" id="Phobius"/>
    </source>
</evidence>
<evidence type="ECO:0000313" key="7">
    <source>
        <dbReference type="EMBL" id="EWS72956.1"/>
    </source>
</evidence>
<comment type="subcellular location">
    <subcellularLocation>
        <location evidence="1">Membrane</location>
    </subcellularLocation>
</comment>
<keyword evidence="8" id="KW-1185">Reference proteome</keyword>
<dbReference type="Pfam" id="PF04116">
    <property type="entry name" value="FA_hydroxylase"/>
    <property type="match status" value="1"/>
</dbReference>
<feature type="transmembrane region" description="Helical" evidence="5">
    <location>
        <begin position="101"/>
        <end position="122"/>
    </location>
</feature>
<dbReference type="GO" id="GO:0016301">
    <property type="term" value="F:kinase activity"/>
    <property type="evidence" value="ECO:0007669"/>
    <property type="project" value="UniProtKB-KW"/>
</dbReference>
<dbReference type="GeneID" id="24439233"/>
<keyword evidence="3 5" id="KW-1133">Transmembrane helix</keyword>
<evidence type="ECO:0000256" key="4">
    <source>
        <dbReference type="ARBA" id="ARBA00023136"/>
    </source>
</evidence>
<gene>
    <name evidence="7" type="ORF">TTHERM_000487049</name>
</gene>
<feature type="transmembrane region" description="Helical" evidence="5">
    <location>
        <begin position="212"/>
        <end position="230"/>
    </location>
</feature>
<proteinExistence type="predicted"/>
<keyword evidence="2 5" id="KW-0812">Transmembrane</keyword>
<keyword evidence="7" id="KW-0808">Transferase</keyword>
<dbReference type="InterPro" id="IPR050307">
    <property type="entry name" value="Sterol_Desaturase_Related"/>
</dbReference>
<evidence type="ECO:0000313" key="8">
    <source>
        <dbReference type="Proteomes" id="UP000009168"/>
    </source>
</evidence>
<accession>W7XFY5</accession>
<organism evidence="7 8">
    <name type="scientific">Tetrahymena thermophila (strain SB210)</name>
    <dbReference type="NCBI Taxonomy" id="312017"/>
    <lineage>
        <taxon>Eukaryota</taxon>
        <taxon>Sar</taxon>
        <taxon>Alveolata</taxon>
        <taxon>Ciliophora</taxon>
        <taxon>Intramacronucleata</taxon>
        <taxon>Oligohymenophorea</taxon>
        <taxon>Hymenostomatida</taxon>
        <taxon>Tetrahymenina</taxon>
        <taxon>Tetrahymenidae</taxon>
        <taxon>Tetrahymena</taxon>
    </lineage>
</organism>
<dbReference type="InParanoid" id="W7XFY5"/>
<dbReference type="RefSeq" id="XP_012654523.1">
    <property type="nucleotide sequence ID" value="XM_012799069.1"/>
</dbReference>
<dbReference type="GO" id="GO:0005506">
    <property type="term" value="F:iron ion binding"/>
    <property type="evidence" value="ECO:0007669"/>
    <property type="project" value="InterPro"/>
</dbReference>
<dbReference type="PANTHER" id="PTHR11863">
    <property type="entry name" value="STEROL DESATURASE"/>
    <property type="match status" value="1"/>
</dbReference>
<dbReference type="GO" id="GO:0016491">
    <property type="term" value="F:oxidoreductase activity"/>
    <property type="evidence" value="ECO:0007669"/>
    <property type="project" value="InterPro"/>
</dbReference>
<reference evidence="8" key="1">
    <citation type="journal article" date="2006" name="PLoS Biol.">
        <title>Macronuclear genome sequence of the ciliate Tetrahymena thermophila, a model eukaryote.</title>
        <authorList>
            <person name="Eisen J.A."/>
            <person name="Coyne R.S."/>
            <person name="Wu M."/>
            <person name="Wu D."/>
            <person name="Thiagarajan M."/>
            <person name="Wortman J.R."/>
            <person name="Badger J.H."/>
            <person name="Ren Q."/>
            <person name="Amedeo P."/>
            <person name="Jones K.M."/>
            <person name="Tallon L.J."/>
            <person name="Delcher A.L."/>
            <person name="Salzberg S.L."/>
            <person name="Silva J.C."/>
            <person name="Haas B.J."/>
            <person name="Majoros W.H."/>
            <person name="Farzad M."/>
            <person name="Carlton J.M."/>
            <person name="Smith R.K. Jr."/>
            <person name="Garg J."/>
            <person name="Pearlman R.E."/>
            <person name="Karrer K.M."/>
            <person name="Sun L."/>
            <person name="Manning G."/>
            <person name="Elde N.C."/>
            <person name="Turkewitz A.P."/>
            <person name="Asai D.J."/>
            <person name="Wilkes D.E."/>
            <person name="Wang Y."/>
            <person name="Cai H."/>
            <person name="Collins K."/>
            <person name="Stewart B.A."/>
            <person name="Lee S.R."/>
            <person name="Wilamowska K."/>
            <person name="Weinberg Z."/>
            <person name="Ruzzo W.L."/>
            <person name="Wloga D."/>
            <person name="Gaertig J."/>
            <person name="Frankel J."/>
            <person name="Tsao C.-C."/>
            <person name="Gorovsky M.A."/>
            <person name="Keeling P.J."/>
            <person name="Waller R.F."/>
            <person name="Patron N.J."/>
            <person name="Cherry J.M."/>
            <person name="Stover N.A."/>
            <person name="Krieger C.J."/>
            <person name="del Toro C."/>
            <person name="Ryder H.F."/>
            <person name="Williamson S.C."/>
            <person name="Barbeau R.A."/>
            <person name="Hamilton E.P."/>
            <person name="Orias E."/>
        </authorList>
    </citation>
    <scope>NUCLEOTIDE SEQUENCE [LARGE SCALE GENOMIC DNA]</scope>
    <source>
        <strain evidence="8">SB210</strain>
    </source>
</reference>
<evidence type="ECO:0000256" key="1">
    <source>
        <dbReference type="ARBA" id="ARBA00004370"/>
    </source>
</evidence>
<feature type="transmembrane region" description="Helical" evidence="5">
    <location>
        <begin position="182"/>
        <end position="206"/>
    </location>
</feature>
<feature type="transmembrane region" description="Helical" evidence="5">
    <location>
        <begin position="9"/>
        <end position="29"/>
    </location>
</feature>
<dbReference type="AlphaFoldDB" id="W7XFY5"/>
<keyword evidence="4 5" id="KW-0472">Membrane</keyword>
<evidence type="ECO:0000256" key="2">
    <source>
        <dbReference type="ARBA" id="ARBA00022692"/>
    </source>
</evidence>
<dbReference type="KEGG" id="tet:TTHERM_000487049"/>
<evidence type="ECO:0000256" key="3">
    <source>
        <dbReference type="ARBA" id="ARBA00022989"/>
    </source>
</evidence>
<dbReference type="InterPro" id="IPR006694">
    <property type="entry name" value="Fatty_acid_hydroxylase"/>
</dbReference>
<name>W7XFY5_TETTS</name>
<dbReference type="Proteomes" id="UP000009168">
    <property type="component" value="Unassembled WGS sequence"/>
</dbReference>
<keyword evidence="7" id="KW-0418">Kinase</keyword>